<dbReference type="SUPFAM" id="SSF82199">
    <property type="entry name" value="SET domain"/>
    <property type="match status" value="1"/>
</dbReference>
<evidence type="ECO:0000259" key="1">
    <source>
        <dbReference type="PROSITE" id="PS50280"/>
    </source>
</evidence>
<dbReference type="SUPFAM" id="SSF48452">
    <property type="entry name" value="TPR-like"/>
    <property type="match status" value="1"/>
</dbReference>
<name>A0A7K8T3E8_9AVES</name>
<dbReference type="InterPro" id="IPR046341">
    <property type="entry name" value="SET_dom_sf"/>
</dbReference>
<proteinExistence type="predicted"/>
<sequence>FPLFLQVTCNCFTISNGEMQDVGVGLYPSMSLLNHSCDPNCVIVFEGYQLLLRSVREIQIGEEVINLSSLPVIFLPCFSSLLHILMLLFLSSNIFVSINQDAKKLAGDEHAWKEVKDAVNEVRYPKSKAGWEQILARCQNLLSSNRGRLPDTNIYQLKMLDCAMDACVNLESWEEALYYGSRTLGPYRLYYSGFHPLRAVQLMRVGKLQYSQDMFPQALETLKQAYDIMKVTHGTDHSLMQALMEIKEQCEAIMRTQ</sequence>
<dbReference type="PANTHER" id="PTHR12197">
    <property type="entry name" value="HISTONE-LYSINE N-METHYLTRANSFERASE SMYD"/>
    <property type="match status" value="1"/>
</dbReference>
<dbReference type="GO" id="GO:0008168">
    <property type="term" value="F:methyltransferase activity"/>
    <property type="evidence" value="ECO:0007669"/>
    <property type="project" value="UniProtKB-KW"/>
</dbReference>
<dbReference type="Gene3D" id="2.170.270.10">
    <property type="entry name" value="SET domain"/>
    <property type="match status" value="1"/>
</dbReference>
<feature type="domain" description="SET" evidence="1">
    <location>
        <begin position="1"/>
        <end position="69"/>
    </location>
</feature>
<dbReference type="Gene3D" id="1.25.40.970">
    <property type="match status" value="1"/>
</dbReference>
<dbReference type="PANTHER" id="PTHR12197:SF288">
    <property type="entry name" value="HISTONE-LYSINE N-METHYLTRANSFERASE SMYD3"/>
    <property type="match status" value="1"/>
</dbReference>
<dbReference type="GO" id="GO:0005634">
    <property type="term" value="C:nucleus"/>
    <property type="evidence" value="ECO:0007669"/>
    <property type="project" value="TreeGrafter"/>
</dbReference>
<feature type="non-terminal residue" evidence="2">
    <location>
        <position position="1"/>
    </location>
</feature>
<accession>A0A7K8T3E8</accession>
<keyword evidence="3" id="KW-1185">Reference proteome</keyword>
<dbReference type="InterPro" id="IPR001214">
    <property type="entry name" value="SET_dom"/>
</dbReference>
<dbReference type="InterPro" id="IPR050869">
    <property type="entry name" value="H3K4_H4K5_MeTrfase"/>
</dbReference>
<dbReference type="EMBL" id="VWZB01000639">
    <property type="protein sequence ID" value="NXF36753.1"/>
    <property type="molecule type" value="Genomic_DNA"/>
</dbReference>
<dbReference type="PROSITE" id="PS50280">
    <property type="entry name" value="SET"/>
    <property type="match status" value="1"/>
</dbReference>
<organism evidence="2 3">
    <name type="scientific">Nyctibius bracteatus</name>
    <name type="common">Rufous potoo</name>
    <dbReference type="NCBI Taxonomy" id="48426"/>
    <lineage>
        <taxon>Eukaryota</taxon>
        <taxon>Metazoa</taxon>
        <taxon>Chordata</taxon>
        <taxon>Craniata</taxon>
        <taxon>Vertebrata</taxon>
        <taxon>Euteleostomi</taxon>
        <taxon>Archelosauria</taxon>
        <taxon>Archosauria</taxon>
        <taxon>Dinosauria</taxon>
        <taxon>Saurischia</taxon>
        <taxon>Theropoda</taxon>
        <taxon>Coelurosauria</taxon>
        <taxon>Aves</taxon>
        <taxon>Neognathae</taxon>
        <taxon>Neoaves</taxon>
        <taxon>Strisores</taxon>
        <taxon>Caprimulgiformes</taxon>
        <taxon>Nyctibiidae</taxon>
        <taxon>Nyctibius</taxon>
    </lineage>
</organism>
<dbReference type="AlphaFoldDB" id="A0A7K8T3E8"/>
<feature type="non-terminal residue" evidence="2">
    <location>
        <position position="257"/>
    </location>
</feature>
<comment type="caution">
    <text evidence="2">The sequence shown here is derived from an EMBL/GenBank/DDBJ whole genome shotgun (WGS) entry which is preliminary data.</text>
</comment>
<evidence type="ECO:0000313" key="3">
    <source>
        <dbReference type="Proteomes" id="UP000538472"/>
    </source>
</evidence>
<keyword evidence="2" id="KW-0808">Transferase</keyword>
<keyword evidence="2" id="KW-0489">Methyltransferase</keyword>
<protein>
    <submittedName>
        <fullName evidence="2">SMYD3 methyltransferase</fullName>
    </submittedName>
</protein>
<dbReference type="InterPro" id="IPR011990">
    <property type="entry name" value="TPR-like_helical_dom_sf"/>
</dbReference>
<evidence type="ECO:0000313" key="2">
    <source>
        <dbReference type="EMBL" id="NXF36753.1"/>
    </source>
</evidence>
<reference evidence="2 3" key="1">
    <citation type="submission" date="2019-09" db="EMBL/GenBank/DDBJ databases">
        <title>Bird 10,000 Genomes (B10K) Project - Family phase.</title>
        <authorList>
            <person name="Zhang G."/>
        </authorList>
    </citation>
    <scope>NUCLEOTIDE SEQUENCE [LARGE SCALE GENOMIC DNA]</scope>
    <source>
        <strain evidence="2">B10K-CU-031-10</strain>
        <tissue evidence="2">Muscle</tissue>
    </source>
</reference>
<dbReference type="Pfam" id="PF00856">
    <property type="entry name" value="SET"/>
    <property type="match status" value="1"/>
</dbReference>
<dbReference type="Gene3D" id="1.25.40.10">
    <property type="entry name" value="Tetratricopeptide repeat domain"/>
    <property type="match status" value="1"/>
</dbReference>
<dbReference type="GO" id="GO:0032259">
    <property type="term" value="P:methylation"/>
    <property type="evidence" value="ECO:0007669"/>
    <property type="project" value="UniProtKB-KW"/>
</dbReference>
<dbReference type="Proteomes" id="UP000538472">
    <property type="component" value="Unassembled WGS sequence"/>
</dbReference>
<gene>
    <name evidence="2" type="primary">Smyd3</name>
    <name evidence="2" type="ORF">NYCBRA_R13190</name>
</gene>